<dbReference type="InterPro" id="IPR011711">
    <property type="entry name" value="GntR_C"/>
</dbReference>
<feature type="domain" description="HTH gntR-type" evidence="4">
    <location>
        <begin position="12"/>
        <end position="79"/>
    </location>
</feature>
<evidence type="ECO:0000313" key="5">
    <source>
        <dbReference type="EMBL" id="QAY69678.1"/>
    </source>
</evidence>
<name>A0A4P6FGF5_9MICO</name>
<dbReference type="Gene3D" id="1.10.10.10">
    <property type="entry name" value="Winged helix-like DNA-binding domain superfamily/Winged helix DNA-binding domain"/>
    <property type="match status" value="1"/>
</dbReference>
<proteinExistence type="predicted"/>
<dbReference type="InterPro" id="IPR008920">
    <property type="entry name" value="TF_FadR/GntR_C"/>
</dbReference>
<dbReference type="KEGG" id="xya:ET471_06170"/>
<keyword evidence="3" id="KW-0804">Transcription</keyword>
<evidence type="ECO:0000256" key="1">
    <source>
        <dbReference type="ARBA" id="ARBA00023015"/>
    </source>
</evidence>
<dbReference type="Gene3D" id="1.20.120.530">
    <property type="entry name" value="GntR ligand-binding domain-like"/>
    <property type="match status" value="1"/>
</dbReference>
<dbReference type="InterPro" id="IPR036388">
    <property type="entry name" value="WH-like_DNA-bd_sf"/>
</dbReference>
<organism evidence="5 6">
    <name type="scientific">Xylanimonas protaetiae</name>
    <dbReference type="NCBI Taxonomy" id="2509457"/>
    <lineage>
        <taxon>Bacteria</taxon>
        <taxon>Bacillati</taxon>
        <taxon>Actinomycetota</taxon>
        <taxon>Actinomycetes</taxon>
        <taxon>Micrococcales</taxon>
        <taxon>Promicromonosporaceae</taxon>
        <taxon>Xylanimonas</taxon>
    </lineage>
</organism>
<evidence type="ECO:0000256" key="3">
    <source>
        <dbReference type="ARBA" id="ARBA00023163"/>
    </source>
</evidence>
<dbReference type="PANTHER" id="PTHR43537:SF44">
    <property type="entry name" value="GNTR FAMILY REGULATORY PROTEIN"/>
    <property type="match status" value="1"/>
</dbReference>
<dbReference type="Pfam" id="PF00392">
    <property type="entry name" value="GntR"/>
    <property type="match status" value="1"/>
</dbReference>
<dbReference type="PANTHER" id="PTHR43537">
    <property type="entry name" value="TRANSCRIPTIONAL REGULATOR, GNTR FAMILY"/>
    <property type="match status" value="1"/>
</dbReference>
<keyword evidence="2" id="KW-0238">DNA-binding</keyword>
<dbReference type="OrthoDB" id="4164516at2"/>
<dbReference type="PROSITE" id="PS50949">
    <property type="entry name" value="HTH_GNTR"/>
    <property type="match status" value="1"/>
</dbReference>
<gene>
    <name evidence="5" type="ORF">ET471_06170</name>
</gene>
<dbReference type="Proteomes" id="UP000292118">
    <property type="component" value="Chromosome"/>
</dbReference>
<dbReference type="InterPro" id="IPR036390">
    <property type="entry name" value="WH_DNA-bd_sf"/>
</dbReference>
<dbReference type="GO" id="GO:0003677">
    <property type="term" value="F:DNA binding"/>
    <property type="evidence" value="ECO:0007669"/>
    <property type="project" value="UniProtKB-KW"/>
</dbReference>
<evidence type="ECO:0000256" key="2">
    <source>
        <dbReference type="ARBA" id="ARBA00023125"/>
    </source>
</evidence>
<reference evidence="5 6" key="1">
    <citation type="submission" date="2019-01" db="EMBL/GenBank/DDBJ databases">
        <title>Genome sequencing of strain FW10M-9.</title>
        <authorList>
            <person name="Heo J."/>
            <person name="Kim S.-J."/>
            <person name="Kim J.-S."/>
            <person name="Hong S.-B."/>
            <person name="Kwon S.-W."/>
        </authorList>
    </citation>
    <scope>NUCLEOTIDE SEQUENCE [LARGE SCALE GENOMIC DNA]</scope>
    <source>
        <strain evidence="5 6">FW10M-9</strain>
    </source>
</reference>
<dbReference type="Pfam" id="PF07729">
    <property type="entry name" value="FCD"/>
    <property type="match status" value="1"/>
</dbReference>
<keyword evidence="6" id="KW-1185">Reference proteome</keyword>
<dbReference type="SMART" id="SM00345">
    <property type="entry name" value="HTH_GNTR"/>
    <property type="match status" value="1"/>
</dbReference>
<protein>
    <submittedName>
        <fullName evidence="5">FadR family transcriptional regulator</fullName>
    </submittedName>
</protein>
<dbReference type="SUPFAM" id="SSF46785">
    <property type="entry name" value="Winged helix' DNA-binding domain"/>
    <property type="match status" value="1"/>
</dbReference>
<dbReference type="GO" id="GO:0003700">
    <property type="term" value="F:DNA-binding transcription factor activity"/>
    <property type="evidence" value="ECO:0007669"/>
    <property type="project" value="InterPro"/>
</dbReference>
<dbReference type="InterPro" id="IPR000524">
    <property type="entry name" value="Tscrpt_reg_HTH_GntR"/>
</dbReference>
<dbReference type="SUPFAM" id="SSF48008">
    <property type="entry name" value="GntR ligand-binding domain-like"/>
    <property type="match status" value="1"/>
</dbReference>
<keyword evidence="1" id="KW-0805">Transcription regulation</keyword>
<sequence length="239" mass="25042">MCATYPEAVPADVLHTTVLDALGRRITGGDLREGSVLTLDAISQEFGVSRTVAREVMRLLEGYGLVRPRRRVGLVVLPMSAWQVLSPTVIGWRLQGDGRVDQLRSLTELRHAVEPLAAAGAARHATDEQRAELVAVAARLRALGDAGEGDHAEFLAADVAMHELLLCASGNELFGALSGVVAAVLSGRTSLGLMPASPHPVALDAHEAVARAVAAGDAEGARRAMAVVVDEVQQALDAV</sequence>
<dbReference type="EMBL" id="CP035493">
    <property type="protein sequence ID" value="QAY69678.1"/>
    <property type="molecule type" value="Genomic_DNA"/>
</dbReference>
<evidence type="ECO:0000313" key="6">
    <source>
        <dbReference type="Proteomes" id="UP000292118"/>
    </source>
</evidence>
<evidence type="ECO:0000259" key="4">
    <source>
        <dbReference type="PROSITE" id="PS50949"/>
    </source>
</evidence>
<accession>A0A4P6FGF5</accession>
<dbReference type="SMART" id="SM00895">
    <property type="entry name" value="FCD"/>
    <property type="match status" value="1"/>
</dbReference>
<dbReference type="AlphaFoldDB" id="A0A4P6FGF5"/>